<dbReference type="Proteomes" id="UP000289555">
    <property type="component" value="Chromosome"/>
</dbReference>
<reference evidence="4" key="1">
    <citation type="journal article" date="2019" name="Microbiol. Resour. Announc.">
        <title>Complete Genome Sequence of Halomonas olivaria, a Moderately Halophilic Bacterium Isolated from Olive Processing Effluents, Obtained by Nanopore Sequencing.</title>
        <authorList>
            <person name="Nagata S."/>
            <person name="Ii K.M."/>
            <person name="Tsukimi T."/>
            <person name="Miura M.C."/>
            <person name="Galipon J."/>
            <person name="Arakawa K."/>
        </authorList>
    </citation>
    <scope>NUCLEOTIDE SEQUENCE [LARGE SCALE GENOMIC DNA]</scope>
    <source>
        <strain evidence="4">TYRC17</strain>
    </source>
</reference>
<evidence type="ECO:0000259" key="2">
    <source>
        <dbReference type="PROSITE" id="PS50931"/>
    </source>
</evidence>
<evidence type="ECO:0000313" key="4">
    <source>
        <dbReference type="Proteomes" id="UP000289555"/>
    </source>
</evidence>
<dbReference type="InterPro" id="IPR000847">
    <property type="entry name" value="LysR_HTH_N"/>
</dbReference>
<dbReference type="SUPFAM" id="SSF46785">
    <property type="entry name" value="Winged helix' DNA-binding domain"/>
    <property type="match status" value="1"/>
</dbReference>
<name>A0ABN5X8L2_9GAMM</name>
<organism evidence="3 4">
    <name type="scientific">Vreelandella olivaria</name>
    <dbReference type="NCBI Taxonomy" id="390919"/>
    <lineage>
        <taxon>Bacteria</taxon>
        <taxon>Pseudomonadati</taxon>
        <taxon>Pseudomonadota</taxon>
        <taxon>Gammaproteobacteria</taxon>
        <taxon>Oceanospirillales</taxon>
        <taxon>Halomonadaceae</taxon>
        <taxon>Vreelandella</taxon>
    </lineage>
</organism>
<dbReference type="PANTHER" id="PTHR30427">
    <property type="entry name" value="TRANSCRIPTIONAL ACTIVATOR PROTEIN LYSR"/>
    <property type="match status" value="1"/>
</dbReference>
<evidence type="ECO:0000256" key="1">
    <source>
        <dbReference type="SAM" id="MobiDB-lite"/>
    </source>
</evidence>
<dbReference type="InterPro" id="IPR036388">
    <property type="entry name" value="WH-like_DNA-bd_sf"/>
</dbReference>
<sequence length="93" mass="10509">MPSLHLRDRQILAFKHVMEIGTVSGAARRMLIAQPGVTRLLKQLEHDVGFTLFERVRGRLVPTPEARLFSSRGTEGMERHGALAQYRTADQRA</sequence>
<dbReference type="PANTHER" id="PTHR30427:SF1">
    <property type="entry name" value="TRANSCRIPTIONAL ACTIVATOR PROTEIN LYSR"/>
    <property type="match status" value="1"/>
</dbReference>
<evidence type="ECO:0000313" key="3">
    <source>
        <dbReference type="EMBL" id="BBI54870.1"/>
    </source>
</evidence>
<accession>A0ABN5X8L2</accession>
<dbReference type="Pfam" id="PF00126">
    <property type="entry name" value="HTH_1"/>
    <property type="match status" value="1"/>
</dbReference>
<dbReference type="Gene3D" id="1.10.10.10">
    <property type="entry name" value="Winged helix-like DNA-binding domain superfamily/Winged helix DNA-binding domain"/>
    <property type="match status" value="1"/>
</dbReference>
<dbReference type="EMBL" id="AP019416">
    <property type="protein sequence ID" value="BBI54870.1"/>
    <property type="molecule type" value="Genomic_DNA"/>
</dbReference>
<dbReference type="PROSITE" id="PS50931">
    <property type="entry name" value="HTH_LYSR"/>
    <property type="match status" value="1"/>
</dbReference>
<proteinExistence type="predicted"/>
<protein>
    <recommendedName>
        <fullName evidence="2">HTH lysR-type domain-containing protein</fullName>
    </recommendedName>
</protein>
<feature type="region of interest" description="Disordered" evidence="1">
    <location>
        <begin position="71"/>
        <end position="93"/>
    </location>
</feature>
<gene>
    <name evidence="3" type="ORF">HORIV_72910</name>
</gene>
<feature type="domain" description="HTH lysR-type" evidence="2">
    <location>
        <begin position="9"/>
        <end position="63"/>
    </location>
</feature>
<dbReference type="PRINTS" id="PR00039">
    <property type="entry name" value="HTHLYSR"/>
</dbReference>
<keyword evidence="4" id="KW-1185">Reference proteome</keyword>
<dbReference type="InterPro" id="IPR036390">
    <property type="entry name" value="WH_DNA-bd_sf"/>
</dbReference>